<feature type="transmembrane region" description="Helical" evidence="11">
    <location>
        <begin position="74"/>
        <end position="91"/>
    </location>
</feature>
<evidence type="ECO:0000256" key="4">
    <source>
        <dbReference type="ARBA" id="ARBA00022547"/>
    </source>
</evidence>
<keyword evidence="7 11" id="KW-1133">Transmembrane helix</keyword>
<comment type="similarity">
    <text evidence="2 11 12">Belongs to the ATPase A chain family.</text>
</comment>
<evidence type="ECO:0000256" key="5">
    <source>
        <dbReference type="ARBA" id="ARBA00022692"/>
    </source>
</evidence>
<feature type="transmembrane region" description="Helical" evidence="11">
    <location>
        <begin position="111"/>
        <end position="130"/>
    </location>
</feature>
<evidence type="ECO:0000256" key="8">
    <source>
        <dbReference type="ARBA" id="ARBA00023065"/>
    </source>
</evidence>
<evidence type="ECO:0000256" key="2">
    <source>
        <dbReference type="ARBA" id="ARBA00006810"/>
    </source>
</evidence>
<evidence type="ECO:0000256" key="7">
    <source>
        <dbReference type="ARBA" id="ARBA00022989"/>
    </source>
</evidence>
<keyword evidence="5 11" id="KW-0812">Transmembrane</keyword>
<dbReference type="AlphaFoldDB" id="D3LWT9"/>
<dbReference type="PANTHER" id="PTHR42823:SF3">
    <property type="entry name" value="ATP SYNTHASE SUBUNIT A, CHLOROPLASTIC"/>
    <property type="match status" value="1"/>
</dbReference>
<dbReference type="PROSITE" id="PS00449">
    <property type="entry name" value="ATPASE_A"/>
    <property type="match status" value="1"/>
</dbReference>
<feature type="transmembrane region" description="Helical" evidence="11">
    <location>
        <begin position="192"/>
        <end position="218"/>
    </location>
</feature>
<evidence type="ECO:0000256" key="3">
    <source>
        <dbReference type="ARBA" id="ARBA00022448"/>
    </source>
</evidence>
<keyword evidence="11" id="KW-1003">Cell membrane</keyword>
<accession>D3LWT9</accession>
<keyword evidence="8 11" id="KW-0406">Ion transport</keyword>
<dbReference type="Proteomes" id="UP000003242">
    <property type="component" value="Unassembled WGS sequence"/>
</dbReference>
<evidence type="ECO:0000256" key="6">
    <source>
        <dbReference type="ARBA" id="ARBA00022781"/>
    </source>
</evidence>
<dbReference type="Proteomes" id="UP000004018">
    <property type="component" value="Unassembled WGS sequence"/>
</dbReference>
<dbReference type="PANTHER" id="PTHR42823">
    <property type="entry name" value="ATP SYNTHASE SUBUNIT A, CHLOROPLASTIC"/>
    <property type="match status" value="1"/>
</dbReference>
<dbReference type="GO" id="GO:0042777">
    <property type="term" value="P:proton motive force-driven plasma membrane ATP synthesis"/>
    <property type="evidence" value="ECO:0007669"/>
    <property type="project" value="TreeGrafter"/>
</dbReference>
<evidence type="ECO:0000256" key="12">
    <source>
        <dbReference type="RuleBase" id="RU000483"/>
    </source>
</evidence>
<keyword evidence="4 11" id="KW-0138">CF(0)</keyword>
<reference evidence="15" key="1">
    <citation type="submission" date="2009-12" db="EMBL/GenBank/DDBJ databases">
        <title>Sequence of Clostridiales genomosp. BVAB3 str. UPII9-5.</title>
        <authorList>
            <person name="Madupu R."/>
            <person name="Durkin A.S."/>
            <person name="Torralba M."/>
            <person name="Methe B."/>
            <person name="Sutton G.G."/>
            <person name="Strausberg R.L."/>
            <person name="Nelson K.E."/>
        </authorList>
    </citation>
    <scope>NUCLEOTIDE SEQUENCE [LARGE SCALE GENOMIC DNA]</scope>
    <source>
        <strain evidence="15">28L</strain>
    </source>
</reference>
<name>D3LWT9_9FIRM</name>
<keyword evidence="9 11" id="KW-0472">Membrane</keyword>
<feature type="transmembrane region" description="Helical" evidence="11">
    <location>
        <begin position="20"/>
        <end position="41"/>
    </location>
</feature>
<dbReference type="InterPro" id="IPR035908">
    <property type="entry name" value="F0_ATP_A_sf"/>
</dbReference>
<dbReference type="GO" id="GO:0005886">
    <property type="term" value="C:plasma membrane"/>
    <property type="evidence" value="ECO:0007669"/>
    <property type="project" value="UniProtKB-SubCell"/>
</dbReference>
<dbReference type="InterPro" id="IPR000568">
    <property type="entry name" value="ATP_synth_F0_asu"/>
</dbReference>
<protein>
    <recommendedName>
        <fullName evidence="11 12">ATP synthase subunit a</fullName>
    </recommendedName>
    <alternativeName>
        <fullName evidence="11">ATP synthase F0 sector subunit a</fullName>
    </alternativeName>
    <alternativeName>
        <fullName evidence="11">F-ATPase subunit 6</fullName>
    </alternativeName>
</protein>
<dbReference type="Pfam" id="PF00119">
    <property type="entry name" value="ATP-synt_A"/>
    <property type="match status" value="1"/>
</dbReference>
<dbReference type="CDD" id="cd00310">
    <property type="entry name" value="ATP-synt_Fo_a_6"/>
    <property type="match status" value="1"/>
</dbReference>
<gene>
    <name evidence="11 13" type="primary">atpB</name>
    <name evidence="13" type="ORF">HMPREF0889_0747</name>
    <name evidence="14" type="ORF">HMPREF1039_0671</name>
</gene>
<dbReference type="eggNOG" id="COG0356">
    <property type="taxonomic scope" value="Bacteria"/>
</dbReference>
<comment type="caution">
    <text evidence="13">The sequence shown here is derived from an EMBL/GenBank/DDBJ whole genome shotgun (WGS) entry which is preliminary data.</text>
</comment>
<dbReference type="HAMAP" id="MF_01393">
    <property type="entry name" value="ATP_synth_a_bact"/>
    <property type="match status" value="1"/>
</dbReference>
<dbReference type="EMBL" id="AFIJ01000029">
    <property type="protein sequence ID" value="EGL40280.1"/>
    <property type="molecule type" value="Genomic_DNA"/>
</dbReference>
<dbReference type="GO" id="GO:0045259">
    <property type="term" value="C:proton-transporting ATP synthase complex"/>
    <property type="evidence" value="ECO:0007669"/>
    <property type="project" value="UniProtKB-KW"/>
</dbReference>
<proteinExistence type="inferred from homology"/>
<dbReference type="STRING" id="699218.HMPREF0889_0747"/>
<evidence type="ECO:0000313" key="14">
    <source>
        <dbReference type="EMBL" id="EGL40280.1"/>
    </source>
</evidence>
<dbReference type="RefSeq" id="WP_007391143.1">
    <property type="nucleotide sequence ID" value="NZ_ADGP01000033.1"/>
</dbReference>
<sequence length="223" mass="24905">MEMHAGHHLVVQLLGMNVNWDTLLMTWLVAALVIIVTVGATRGRALVPSGMQNVMEMIIEALLNQFKQTLGPKYGQVVSVLLTMFFFILFANELGMIPSHHFVLASPTTDLNTTVALAIISSFMVHFMAVKNRGPKKHLKHYLEPFIPFIAMNILEEFTKPLTLAFRLFGNILAGEIMLEVLYYLAPVGVPIVWIAFSLIIGLIQAFVFTILTTAYLAPSFRD</sequence>
<reference evidence="14 16" key="3">
    <citation type="submission" date="2011-04" db="EMBL/GenBank/DDBJ databases">
        <authorList>
            <person name="Harkins D.M."/>
            <person name="Madupu R."/>
            <person name="Durkin A.S."/>
            <person name="Torralba M."/>
            <person name="Methe B."/>
            <person name="Sutton G.G."/>
            <person name="Nelson K.E."/>
        </authorList>
    </citation>
    <scope>NUCLEOTIDE SEQUENCE [LARGE SCALE GENOMIC DNA]</scope>
    <source>
        <strain evidence="14 16">UPII 199-6</strain>
    </source>
</reference>
<evidence type="ECO:0000313" key="15">
    <source>
        <dbReference type="Proteomes" id="UP000003242"/>
    </source>
</evidence>
<dbReference type="InterPro" id="IPR023011">
    <property type="entry name" value="ATP_synth_F0_asu_AS"/>
</dbReference>
<keyword evidence="13" id="KW-0378">Hydrolase</keyword>
<keyword evidence="3 11" id="KW-0813">Transport</keyword>
<dbReference type="Gene3D" id="1.20.120.220">
    <property type="entry name" value="ATP synthase, F0 complex, subunit A"/>
    <property type="match status" value="1"/>
</dbReference>
<keyword evidence="16" id="KW-1185">Reference proteome</keyword>
<evidence type="ECO:0000256" key="11">
    <source>
        <dbReference type="HAMAP-Rule" id="MF_01393"/>
    </source>
</evidence>
<feature type="transmembrane region" description="Helical" evidence="11">
    <location>
        <begin position="164"/>
        <end position="186"/>
    </location>
</feature>
<reference evidence="13" key="2">
    <citation type="submission" date="2009-12" db="EMBL/GenBank/DDBJ databases">
        <authorList>
            <person name="Madupu R."/>
            <person name="Durkin A.S."/>
            <person name="Torralba M."/>
            <person name="Methe B."/>
            <person name="Sutton G.G."/>
            <person name="Strausberg R.L."/>
            <person name="Nelson K.E."/>
        </authorList>
    </citation>
    <scope>NUCLEOTIDE SEQUENCE</scope>
    <source>
        <strain evidence="13">28L</strain>
    </source>
</reference>
<evidence type="ECO:0000256" key="1">
    <source>
        <dbReference type="ARBA" id="ARBA00004141"/>
    </source>
</evidence>
<dbReference type="GO" id="GO:0046933">
    <property type="term" value="F:proton-transporting ATP synthase activity, rotational mechanism"/>
    <property type="evidence" value="ECO:0007669"/>
    <property type="project" value="UniProtKB-UniRule"/>
</dbReference>
<comment type="subcellular location">
    <subcellularLocation>
        <location evidence="11 12">Cell membrane</location>
        <topology evidence="11 12">Multi-pass membrane protein</topology>
    </subcellularLocation>
    <subcellularLocation>
        <location evidence="1">Membrane</location>
        <topology evidence="1">Multi-pass membrane protein</topology>
    </subcellularLocation>
</comment>
<evidence type="ECO:0000313" key="16">
    <source>
        <dbReference type="Proteomes" id="UP000004018"/>
    </source>
</evidence>
<comment type="function">
    <text evidence="11 12">Key component of the proton channel; it plays a direct role in the translocation of protons across the membrane.</text>
</comment>
<dbReference type="PRINTS" id="PR00123">
    <property type="entry name" value="ATPASEA"/>
</dbReference>
<dbReference type="OrthoDB" id="9789241at2"/>
<dbReference type="GO" id="GO:0016787">
    <property type="term" value="F:hydrolase activity"/>
    <property type="evidence" value="ECO:0007669"/>
    <property type="project" value="UniProtKB-KW"/>
</dbReference>
<evidence type="ECO:0000313" key="13">
    <source>
        <dbReference type="EMBL" id="EFD93326.1"/>
    </source>
</evidence>
<keyword evidence="10 11" id="KW-0066">ATP synthesis</keyword>
<evidence type="ECO:0000256" key="9">
    <source>
        <dbReference type="ARBA" id="ARBA00023136"/>
    </source>
</evidence>
<dbReference type="SUPFAM" id="SSF81336">
    <property type="entry name" value="F1F0 ATP synthase subunit A"/>
    <property type="match status" value="1"/>
</dbReference>
<dbReference type="EMBL" id="ADGP01000033">
    <property type="protein sequence ID" value="EFD93326.1"/>
    <property type="molecule type" value="Genomic_DNA"/>
</dbReference>
<organism evidence="13 15">
    <name type="scientific">Megasphaera lornae</name>
    <dbReference type="NCBI Taxonomy" id="1000568"/>
    <lineage>
        <taxon>Bacteria</taxon>
        <taxon>Bacillati</taxon>
        <taxon>Bacillota</taxon>
        <taxon>Negativicutes</taxon>
        <taxon>Veillonellales</taxon>
        <taxon>Veillonellaceae</taxon>
        <taxon>Megasphaera</taxon>
    </lineage>
</organism>
<evidence type="ECO:0000256" key="10">
    <source>
        <dbReference type="ARBA" id="ARBA00023310"/>
    </source>
</evidence>
<dbReference type="NCBIfam" id="TIGR01131">
    <property type="entry name" value="ATP_synt_6_or_A"/>
    <property type="match status" value="1"/>
</dbReference>
<keyword evidence="6 11" id="KW-0375">Hydrogen ion transport</keyword>
<dbReference type="InterPro" id="IPR045082">
    <property type="entry name" value="ATP_syn_F0_a_bact/chloroplast"/>
</dbReference>